<reference evidence="2 3" key="1">
    <citation type="journal article" date="2023" name="G3 (Bethesda)">
        <title>A haplotype-resolved chromosome-scale genome for Quercus rubra L. provides insights into the genetics of adaptive traits for red oak species.</title>
        <authorList>
            <person name="Kapoor B."/>
            <person name="Jenkins J."/>
            <person name="Schmutz J."/>
            <person name="Zhebentyayeva T."/>
            <person name="Kuelheim C."/>
            <person name="Coggeshall M."/>
            <person name="Heim C."/>
            <person name="Lasky J.R."/>
            <person name="Leites L."/>
            <person name="Islam-Faridi N."/>
            <person name="Romero-Severson J."/>
            <person name="DeLeo V.L."/>
            <person name="Lucas S.M."/>
            <person name="Lazic D."/>
            <person name="Gailing O."/>
            <person name="Carlson J."/>
            <person name="Staton M."/>
        </authorList>
    </citation>
    <scope>NUCLEOTIDE SEQUENCE [LARGE SCALE GENOMIC DNA]</scope>
    <source>
        <strain evidence="2">Pseudo-F2</strain>
    </source>
</reference>
<keyword evidence="1" id="KW-1133">Transmembrane helix</keyword>
<dbReference type="AlphaFoldDB" id="A0AAN7JC60"/>
<gene>
    <name evidence="2" type="ORF">RGQ29_013508</name>
</gene>
<keyword evidence="3" id="KW-1185">Reference proteome</keyword>
<keyword evidence="1" id="KW-0812">Transmembrane</keyword>
<keyword evidence="1" id="KW-0472">Membrane</keyword>
<organism evidence="2 3">
    <name type="scientific">Quercus rubra</name>
    <name type="common">Northern red oak</name>
    <name type="synonym">Quercus borealis</name>
    <dbReference type="NCBI Taxonomy" id="3512"/>
    <lineage>
        <taxon>Eukaryota</taxon>
        <taxon>Viridiplantae</taxon>
        <taxon>Streptophyta</taxon>
        <taxon>Embryophyta</taxon>
        <taxon>Tracheophyta</taxon>
        <taxon>Spermatophyta</taxon>
        <taxon>Magnoliopsida</taxon>
        <taxon>eudicotyledons</taxon>
        <taxon>Gunneridae</taxon>
        <taxon>Pentapetalae</taxon>
        <taxon>rosids</taxon>
        <taxon>fabids</taxon>
        <taxon>Fagales</taxon>
        <taxon>Fagaceae</taxon>
        <taxon>Quercus</taxon>
    </lineage>
</organism>
<protein>
    <submittedName>
        <fullName evidence="2">Uncharacterized protein</fullName>
    </submittedName>
</protein>
<dbReference type="EMBL" id="JAXUIC010000002">
    <property type="protein sequence ID" value="KAK4605485.1"/>
    <property type="molecule type" value="Genomic_DNA"/>
</dbReference>
<dbReference type="InterPro" id="IPR004158">
    <property type="entry name" value="DUF247_pln"/>
</dbReference>
<sequence>MGNSASGKIQIDIETMLKTSEILVSDECRIYKVPYQLRKWNEEAYTPKVISIGPYHHNKEKFQTTEKHKVRYFRSFIQRAEINLENLVTTITEMEDIIRHCYVDFVQLERDDFVKMIMLDATFILELFLKDNLGEWTRDDPMHVEAWLQDVVMHELLLLENQLPFFVIEKIYHLALPSRSNSPSLIQLTFDFFKHWNIQKKAPEGEIKHFTDLLRFFALPPHNLLPERNPKQDFPKYSATQLREAGVKFEVGPNKCVLDLSFKEGVLEIPLLEFQDDTEAYVRNIMALEQCNHTEDRYFTDFYLILDRLINTDKDVDLLSHKGIIVNSLGDNNVITSMINNLNRGIYRSNMNSNLCRLCEELNAFYEKPWHRWKALLRHQYFSTPWRAASTIAATIFLVLTLLQTVCSIIQIVPRV</sequence>
<dbReference type="PANTHER" id="PTHR31170">
    <property type="entry name" value="BNAC04G53230D PROTEIN"/>
    <property type="match status" value="1"/>
</dbReference>
<dbReference type="Pfam" id="PF03140">
    <property type="entry name" value="DUF247"/>
    <property type="match status" value="1"/>
</dbReference>
<evidence type="ECO:0000313" key="3">
    <source>
        <dbReference type="Proteomes" id="UP001324115"/>
    </source>
</evidence>
<dbReference type="PANTHER" id="PTHR31170:SF19">
    <property type="match status" value="1"/>
</dbReference>
<dbReference type="Proteomes" id="UP001324115">
    <property type="component" value="Unassembled WGS sequence"/>
</dbReference>
<evidence type="ECO:0000313" key="2">
    <source>
        <dbReference type="EMBL" id="KAK4605485.1"/>
    </source>
</evidence>
<accession>A0AAN7JC60</accession>
<feature type="transmembrane region" description="Helical" evidence="1">
    <location>
        <begin position="392"/>
        <end position="413"/>
    </location>
</feature>
<evidence type="ECO:0000256" key="1">
    <source>
        <dbReference type="SAM" id="Phobius"/>
    </source>
</evidence>
<proteinExistence type="predicted"/>
<comment type="caution">
    <text evidence="2">The sequence shown here is derived from an EMBL/GenBank/DDBJ whole genome shotgun (WGS) entry which is preliminary data.</text>
</comment>
<name>A0AAN7JC60_QUERU</name>